<keyword evidence="2" id="KW-1133">Transmembrane helix</keyword>
<accession>A0A1I7XXW2</accession>
<dbReference type="Proteomes" id="UP000095287">
    <property type="component" value="Unplaced"/>
</dbReference>
<feature type="transmembrane region" description="Helical" evidence="2">
    <location>
        <begin position="31"/>
        <end position="56"/>
    </location>
</feature>
<evidence type="ECO:0000256" key="2">
    <source>
        <dbReference type="SAM" id="Phobius"/>
    </source>
</evidence>
<dbReference type="WBParaSite" id="L893_g10418.t1">
    <property type="protein sequence ID" value="L893_g10418.t1"/>
    <property type="gene ID" value="L893_g10418"/>
</dbReference>
<sequence>MNKRRPMALSESPPSGGVGSRRERSARAHAVVRETSVVVALIATSLQVVLVLAVAYQSVRLSLTACPNRTAELTASAKTYSILSRA</sequence>
<organism evidence="3 4">
    <name type="scientific">Steinernema glaseri</name>
    <dbReference type="NCBI Taxonomy" id="37863"/>
    <lineage>
        <taxon>Eukaryota</taxon>
        <taxon>Metazoa</taxon>
        <taxon>Ecdysozoa</taxon>
        <taxon>Nematoda</taxon>
        <taxon>Chromadorea</taxon>
        <taxon>Rhabditida</taxon>
        <taxon>Tylenchina</taxon>
        <taxon>Panagrolaimomorpha</taxon>
        <taxon>Strongyloidoidea</taxon>
        <taxon>Steinernematidae</taxon>
        <taxon>Steinernema</taxon>
    </lineage>
</organism>
<reference evidence="4" key="1">
    <citation type="submission" date="2016-11" db="UniProtKB">
        <authorList>
            <consortium name="WormBaseParasite"/>
        </authorList>
    </citation>
    <scope>IDENTIFICATION</scope>
</reference>
<evidence type="ECO:0000313" key="4">
    <source>
        <dbReference type="WBParaSite" id="L893_g10418.t1"/>
    </source>
</evidence>
<feature type="region of interest" description="Disordered" evidence="1">
    <location>
        <begin position="1"/>
        <end position="26"/>
    </location>
</feature>
<evidence type="ECO:0000313" key="3">
    <source>
        <dbReference type="Proteomes" id="UP000095287"/>
    </source>
</evidence>
<dbReference type="AlphaFoldDB" id="A0A1I7XXW2"/>
<protein>
    <submittedName>
        <fullName evidence="4">Col_cuticle_N domain-containing protein</fullName>
    </submittedName>
</protein>
<proteinExistence type="predicted"/>
<keyword evidence="2" id="KW-0472">Membrane</keyword>
<keyword evidence="2" id="KW-0812">Transmembrane</keyword>
<keyword evidence="3" id="KW-1185">Reference proteome</keyword>
<name>A0A1I7XXW2_9BILA</name>
<evidence type="ECO:0000256" key="1">
    <source>
        <dbReference type="SAM" id="MobiDB-lite"/>
    </source>
</evidence>